<dbReference type="SUPFAM" id="SSF47648">
    <property type="entry name" value="Nucleoside phosphorylase/phosphoribosyltransferase N-terminal domain"/>
    <property type="match status" value="1"/>
</dbReference>
<accession>A0A1M4N4L0</accession>
<sequence>MNQLAPFVRILGRGPGRSRNLTAEEAQEAMGIILRGECAPEAVGGLLMLMRYRGEEPQEIEGFVRAFRATLPKWQGAHPALDWPTYAAGRSRGLPWFLLSARIVAMAGHSVLLHGWNSYQVEGADVRSALPFVGIPMAADYADANRLLADGQIAYLPLENFAPQALALLKLRDVLGLRSCINTTCRVMNPATADAQVQGVFHPPYLTLQAEASALLGQSQLSVLKGGGGEFERNPAKPIALHGLRDGQLWNSTAKPILDVHQRLSETDTPHEAEYLTKFWEGTHADPYAEAIVLGTAAVALETVGAAADGEGLALAQDLWAKRAATVTA</sequence>
<dbReference type="Gene3D" id="3.40.1030.10">
    <property type="entry name" value="Nucleoside phosphorylase/phosphoribosyltransferase catalytic domain"/>
    <property type="match status" value="1"/>
</dbReference>
<dbReference type="Pfam" id="PF02885">
    <property type="entry name" value="Glycos_trans_3N"/>
    <property type="match status" value="1"/>
</dbReference>
<protein>
    <recommendedName>
        <fullName evidence="8">Glycosyl transferase family 3 N-terminal domain-containing protein</fullName>
    </recommendedName>
</protein>
<keyword evidence="3" id="KW-0057">Aromatic amino acid biosynthesis</keyword>
<dbReference type="GO" id="GO:0000162">
    <property type="term" value="P:L-tryptophan biosynthetic process"/>
    <property type="evidence" value="ECO:0007669"/>
    <property type="project" value="UniProtKB-KW"/>
</dbReference>
<dbReference type="Gene3D" id="1.20.970.10">
    <property type="entry name" value="Transferase, Pyrimidine Nucleoside Phosphorylase, Chain C"/>
    <property type="match status" value="1"/>
</dbReference>
<name>A0A1M4N4L0_9RHOB</name>
<dbReference type="SUPFAM" id="SSF52418">
    <property type="entry name" value="Nucleoside phosphorylase/phosphoribosyltransferase catalytic domain"/>
    <property type="match status" value="1"/>
</dbReference>
<dbReference type="RefSeq" id="WP_072709889.1">
    <property type="nucleotide sequence ID" value="NZ_FMJB01000066.1"/>
</dbReference>
<reference evidence="7" key="1">
    <citation type="submission" date="2016-09" db="EMBL/GenBank/DDBJ databases">
        <authorList>
            <person name="Wibberg D."/>
        </authorList>
    </citation>
    <scope>NUCLEOTIDE SEQUENCE [LARGE SCALE GENOMIC DNA]</scope>
</reference>
<dbReference type="InterPro" id="IPR005940">
    <property type="entry name" value="Anthranilate_Pribosyl_Tfrase"/>
</dbReference>
<dbReference type="InterPro" id="IPR036320">
    <property type="entry name" value="Glycosyl_Trfase_fam3_N_dom_sf"/>
</dbReference>
<dbReference type="PANTHER" id="PTHR43285">
    <property type="entry name" value="ANTHRANILATE PHOSPHORIBOSYLTRANSFERASE"/>
    <property type="match status" value="1"/>
</dbReference>
<organism evidence="6 7">
    <name type="scientific">Donghicola eburneus</name>
    <dbReference type="NCBI Taxonomy" id="393278"/>
    <lineage>
        <taxon>Bacteria</taxon>
        <taxon>Pseudomonadati</taxon>
        <taxon>Pseudomonadota</taxon>
        <taxon>Alphaproteobacteria</taxon>
        <taxon>Rhodobacterales</taxon>
        <taxon>Roseobacteraceae</taxon>
        <taxon>Donghicola</taxon>
    </lineage>
</organism>
<dbReference type="GO" id="GO:0005829">
    <property type="term" value="C:cytosol"/>
    <property type="evidence" value="ECO:0007669"/>
    <property type="project" value="TreeGrafter"/>
</dbReference>
<dbReference type="NCBIfam" id="NF006564">
    <property type="entry name" value="PRK09071.1"/>
    <property type="match status" value="1"/>
</dbReference>
<dbReference type="AlphaFoldDB" id="A0A1M4N4L0"/>
<keyword evidence="1" id="KW-0328">Glycosyltransferase</keyword>
<dbReference type="EMBL" id="FMJB01000066">
    <property type="protein sequence ID" value="SCM69832.1"/>
    <property type="molecule type" value="Genomic_DNA"/>
</dbReference>
<dbReference type="GO" id="GO:0004048">
    <property type="term" value="F:anthranilate phosphoribosyltransferase activity"/>
    <property type="evidence" value="ECO:0007669"/>
    <property type="project" value="InterPro"/>
</dbReference>
<evidence type="ECO:0000256" key="2">
    <source>
        <dbReference type="ARBA" id="ARBA00022679"/>
    </source>
</evidence>
<dbReference type="InterPro" id="IPR017459">
    <property type="entry name" value="Glycosyl_Trfase_fam3_N_dom"/>
</dbReference>
<dbReference type="InterPro" id="IPR000312">
    <property type="entry name" value="Glycosyl_Trfase_fam3"/>
</dbReference>
<dbReference type="PANTHER" id="PTHR43285:SF2">
    <property type="entry name" value="ANTHRANILATE PHOSPHORIBOSYLTRANSFERASE"/>
    <property type="match status" value="1"/>
</dbReference>
<evidence type="ECO:0000313" key="6">
    <source>
        <dbReference type="EMBL" id="SCM69832.1"/>
    </source>
</evidence>
<dbReference type="InterPro" id="IPR035902">
    <property type="entry name" value="Nuc_phospho_transferase"/>
</dbReference>
<evidence type="ECO:0000313" key="7">
    <source>
        <dbReference type="Proteomes" id="UP000184085"/>
    </source>
</evidence>
<keyword evidence="3" id="KW-0822">Tryptophan biosynthesis</keyword>
<dbReference type="Pfam" id="PF00591">
    <property type="entry name" value="Glycos_transf_3"/>
    <property type="match status" value="1"/>
</dbReference>
<keyword evidence="2" id="KW-0808">Transferase</keyword>
<feature type="domain" description="Glycosyl transferase family 3" evidence="4">
    <location>
        <begin position="100"/>
        <end position="320"/>
    </location>
</feature>
<evidence type="ECO:0000259" key="4">
    <source>
        <dbReference type="Pfam" id="PF00591"/>
    </source>
</evidence>
<evidence type="ECO:0000259" key="5">
    <source>
        <dbReference type="Pfam" id="PF02885"/>
    </source>
</evidence>
<feature type="domain" description="Glycosyl transferase family 3 N-terminal" evidence="5">
    <location>
        <begin position="14"/>
        <end position="69"/>
    </location>
</feature>
<gene>
    <name evidence="6" type="ORF">KARMA_4075</name>
</gene>
<evidence type="ECO:0000256" key="1">
    <source>
        <dbReference type="ARBA" id="ARBA00022676"/>
    </source>
</evidence>
<evidence type="ECO:0000256" key="3">
    <source>
        <dbReference type="ARBA" id="ARBA00022822"/>
    </source>
</evidence>
<proteinExistence type="predicted"/>
<keyword evidence="7" id="KW-1185">Reference proteome</keyword>
<evidence type="ECO:0008006" key="8">
    <source>
        <dbReference type="Google" id="ProtNLM"/>
    </source>
</evidence>
<dbReference type="Proteomes" id="UP000184085">
    <property type="component" value="Unassembled WGS sequence"/>
</dbReference>
<keyword evidence="3" id="KW-0028">Amino-acid biosynthesis</keyword>